<evidence type="ECO:0000256" key="2">
    <source>
        <dbReference type="ARBA" id="ARBA00022691"/>
    </source>
</evidence>
<dbReference type="PANTHER" id="PTHR11228:SF7">
    <property type="entry name" value="PQQA PEPTIDE CYCLASE"/>
    <property type="match status" value="1"/>
</dbReference>
<gene>
    <name evidence="7" type="ORF">DF286_03535</name>
</gene>
<keyword evidence="8" id="KW-1185">Reference proteome</keyword>
<organism evidence="7 8">
    <name type="scientific">Allosphingosinicella humi</name>
    <dbReference type="NCBI Taxonomy" id="2068657"/>
    <lineage>
        <taxon>Bacteria</taxon>
        <taxon>Pseudomonadati</taxon>
        <taxon>Pseudomonadota</taxon>
        <taxon>Alphaproteobacteria</taxon>
        <taxon>Sphingomonadales</taxon>
        <taxon>Sphingomonadaceae</taxon>
        <taxon>Allosphingosinicella</taxon>
    </lineage>
</organism>
<dbReference type="PANTHER" id="PTHR11228">
    <property type="entry name" value="RADICAL SAM DOMAIN PROTEIN"/>
    <property type="match status" value="1"/>
</dbReference>
<dbReference type="InterPro" id="IPR050377">
    <property type="entry name" value="Radical_SAM_PqqE_MftC-like"/>
</dbReference>
<dbReference type="AlphaFoldDB" id="A0A2U2J133"/>
<proteinExistence type="predicted"/>
<evidence type="ECO:0000256" key="1">
    <source>
        <dbReference type="ARBA" id="ARBA00001966"/>
    </source>
</evidence>
<dbReference type="Pfam" id="PF04055">
    <property type="entry name" value="Radical_SAM"/>
    <property type="match status" value="1"/>
</dbReference>
<keyword evidence="4" id="KW-0408">Iron</keyword>
<dbReference type="InterPro" id="IPR013785">
    <property type="entry name" value="Aldolase_TIM"/>
</dbReference>
<keyword evidence="5" id="KW-0411">Iron-sulfur</keyword>
<evidence type="ECO:0000256" key="5">
    <source>
        <dbReference type="ARBA" id="ARBA00023014"/>
    </source>
</evidence>
<evidence type="ECO:0000256" key="4">
    <source>
        <dbReference type="ARBA" id="ARBA00023004"/>
    </source>
</evidence>
<protein>
    <submittedName>
        <fullName evidence="7">Radical SAM protein</fullName>
    </submittedName>
</protein>
<accession>A0A2U2J133</accession>
<keyword evidence="2" id="KW-0949">S-adenosyl-L-methionine</keyword>
<dbReference type="SMART" id="SM00729">
    <property type="entry name" value="Elp3"/>
    <property type="match status" value="1"/>
</dbReference>
<sequence length="331" mass="36457">MTLSPRRGRSAIATVPEVTLSPFLDPAKRPLDPEKFGDPFVTAKGEARAHVALDRLETLWINTGTLCNLACKSCYIESSPTNDALVYLTLAEVDAYLDEAERMRCREIGFTGGEPFMNRDMVPMMRSALERGFEVLVLTNAMRPMRRFEAELIELNREYGKRLTMRVSLDHPDKAIHEAERGPGTWDKAIDGLKWLSERGFRLAVAGRLLPGQSEAAERAGYARLFELLGIRVESGLVLFPEMDASADVPEITEACWGILGVSPSAMMCASSRMVVKRKGAVRSVVVACTLLPYDDQFVMGETLAQATGEVRLNHPHCARFCVLGGASCTG</sequence>
<dbReference type="GO" id="GO:0003824">
    <property type="term" value="F:catalytic activity"/>
    <property type="evidence" value="ECO:0007669"/>
    <property type="project" value="InterPro"/>
</dbReference>
<dbReference type="EMBL" id="QFFF01000001">
    <property type="protein sequence ID" value="PWG02043.1"/>
    <property type="molecule type" value="Genomic_DNA"/>
</dbReference>
<dbReference type="RefSeq" id="WP_109270183.1">
    <property type="nucleotide sequence ID" value="NZ_QFFF01000001.1"/>
</dbReference>
<dbReference type="Proteomes" id="UP000245916">
    <property type="component" value="Unassembled WGS sequence"/>
</dbReference>
<dbReference type="SUPFAM" id="SSF102114">
    <property type="entry name" value="Radical SAM enzymes"/>
    <property type="match status" value="1"/>
</dbReference>
<dbReference type="CDD" id="cd01335">
    <property type="entry name" value="Radical_SAM"/>
    <property type="match status" value="1"/>
</dbReference>
<reference evidence="7 8" key="1">
    <citation type="submission" date="2018-05" db="EMBL/GenBank/DDBJ databases">
        <title>Genome of Sphingosinicella humi QZX222.</title>
        <authorList>
            <person name="Qiao Z."/>
            <person name="Wang G."/>
        </authorList>
    </citation>
    <scope>NUCLEOTIDE SEQUENCE [LARGE SCALE GENOMIC DNA]</scope>
    <source>
        <strain evidence="7 8">QZX222</strain>
    </source>
</reference>
<feature type="domain" description="Radical SAM core" evidence="6">
    <location>
        <begin position="53"/>
        <end position="278"/>
    </location>
</feature>
<evidence type="ECO:0000313" key="7">
    <source>
        <dbReference type="EMBL" id="PWG02043.1"/>
    </source>
</evidence>
<evidence type="ECO:0000259" key="6">
    <source>
        <dbReference type="PROSITE" id="PS51918"/>
    </source>
</evidence>
<comment type="cofactor">
    <cofactor evidence="1">
        <name>[4Fe-4S] cluster</name>
        <dbReference type="ChEBI" id="CHEBI:49883"/>
    </cofactor>
</comment>
<dbReference type="InterPro" id="IPR058240">
    <property type="entry name" value="rSAM_sf"/>
</dbReference>
<dbReference type="InterPro" id="IPR006638">
    <property type="entry name" value="Elp3/MiaA/NifB-like_rSAM"/>
</dbReference>
<evidence type="ECO:0000313" key="8">
    <source>
        <dbReference type="Proteomes" id="UP000245916"/>
    </source>
</evidence>
<dbReference type="SFLD" id="SFLDS00029">
    <property type="entry name" value="Radical_SAM"/>
    <property type="match status" value="1"/>
</dbReference>
<evidence type="ECO:0000256" key="3">
    <source>
        <dbReference type="ARBA" id="ARBA00022723"/>
    </source>
</evidence>
<dbReference type="PROSITE" id="PS51918">
    <property type="entry name" value="RADICAL_SAM"/>
    <property type="match status" value="1"/>
</dbReference>
<dbReference type="Gene3D" id="3.20.20.70">
    <property type="entry name" value="Aldolase class I"/>
    <property type="match status" value="1"/>
</dbReference>
<keyword evidence="3" id="KW-0479">Metal-binding</keyword>
<dbReference type="GO" id="GO:0051536">
    <property type="term" value="F:iron-sulfur cluster binding"/>
    <property type="evidence" value="ECO:0007669"/>
    <property type="project" value="UniProtKB-KW"/>
</dbReference>
<dbReference type="InterPro" id="IPR007197">
    <property type="entry name" value="rSAM"/>
</dbReference>
<dbReference type="SFLD" id="SFLDG01067">
    <property type="entry name" value="SPASM/twitch_domain_containing"/>
    <property type="match status" value="1"/>
</dbReference>
<dbReference type="GO" id="GO:0046872">
    <property type="term" value="F:metal ion binding"/>
    <property type="evidence" value="ECO:0007669"/>
    <property type="project" value="UniProtKB-KW"/>
</dbReference>
<comment type="caution">
    <text evidence="7">The sequence shown here is derived from an EMBL/GenBank/DDBJ whole genome shotgun (WGS) entry which is preliminary data.</text>
</comment>
<name>A0A2U2J133_9SPHN</name>
<dbReference type="OrthoDB" id="9810775at2"/>